<evidence type="ECO:0000313" key="2">
    <source>
        <dbReference type="EMBL" id="KAK2771502.1"/>
    </source>
</evidence>
<reference evidence="2" key="1">
    <citation type="submission" date="2023-02" db="EMBL/GenBank/DDBJ databases">
        <title>Colletotrichum kahawae CIFC_Que2 genome sequencing and assembly.</title>
        <authorList>
            <person name="Baroncelli R."/>
        </authorList>
    </citation>
    <scope>NUCLEOTIDE SEQUENCE</scope>
    <source>
        <strain evidence="2">CIFC_Que2</strain>
    </source>
</reference>
<feature type="compositionally biased region" description="Acidic residues" evidence="1">
    <location>
        <begin position="165"/>
        <end position="192"/>
    </location>
</feature>
<comment type="caution">
    <text evidence="2">The sequence shown here is derived from an EMBL/GenBank/DDBJ whole genome shotgun (WGS) entry which is preliminary data.</text>
</comment>
<evidence type="ECO:0000256" key="1">
    <source>
        <dbReference type="SAM" id="MobiDB-lite"/>
    </source>
</evidence>
<organism evidence="2 3">
    <name type="scientific">Colletotrichum kahawae</name>
    <name type="common">Coffee berry disease fungus</name>
    <dbReference type="NCBI Taxonomy" id="34407"/>
    <lineage>
        <taxon>Eukaryota</taxon>
        <taxon>Fungi</taxon>
        <taxon>Dikarya</taxon>
        <taxon>Ascomycota</taxon>
        <taxon>Pezizomycotina</taxon>
        <taxon>Sordariomycetes</taxon>
        <taxon>Hypocreomycetidae</taxon>
        <taxon>Glomerellales</taxon>
        <taxon>Glomerellaceae</taxon>
        <taxon>Colletotrichum</taxon>
        <taxon>Colletotrichum gloeosporioides species complex</taxon>
    </lineage>
</organism>
<feature type="compositionally biased region" description="Acidic residues" evidence="1">
    <location>
        <begin position="201"/>
        <end position="215"/>
    </location>
</feature>
<dbReference type="Proteomes" id="UP001281614">
    <property type="component" value="Unassembled WGS sequence"/>
</dbReference>
<feature type="compositionally biased region" description="Basic and acidic residues" evidence="1">
    <location>
        <begin position="32"/>
        <end position="60"/>
    </location>
</feature>
<sequence>MARTRTAKPDDASTGPAQVTSPDAGARRSRRLRQDDVETSELPRSKRPRKSQENVEREPEDKDEAGDEDVATRENKSTRRRAGSNLRVHTLRKVAEDTHRRKQRASEANQSTKRVSRRSFALEKRRVPPRQDESPEPELQHQEDIYDVPVSPPRGSQPRPSASQDESEETGSNPEDELFVPQEEASDADLYEEPTRVGNEHDEETPEETPEEAEEQPSPSIQKLRDIVVDMGPAAPVAEPTDFTYPDDHYIFDSPTGDEKTASAPYKSHTLKYMTELMSGSGWARGISPHTAGSLPKSKVSREFWDDFVFLKSFWSGMPRAPYFDEQCDYLHNDDLASRAKKAIKRIDSFVSLTVERAKKTSNGFEELMPPKPLTKDLYENIIPMLIATLNSVFQSGVAGKQQWLGTFTKSTLQIMQRLLAWTHRLYVTMMDSLAKRPRDQTGTQRKSREKLSRYLVDLKVEFKNLDAELTAAPWRKRAHEERVRRALEAQERQRVQEEERRRWQRELVDRQIAERFAHRATPAQQTQAAQQTSTARHNQGKQPAAAPQGTSQQDGGDDDSWSFSADKHLLKILMSNPKVQPQFLAWELDRSIDDVRDRVELLKQAARTNAANKGTPLPAFAAT</sequence>
<name>A0AAE0DCP8_COLKA</name>
<gene>
    <name evidence="2" type="ORF">CKAH01_04077</name>
</gene>
<evidence type="ECO:0000313" key="3">
    <source>
        <dbReference type="Proteomes" id="UP001281614"/>
    </source>
</evidence>
<feature type="compositionally biased region" description="Basic and acidic residues" evidence="1">
    <location>
        <begin position="120"/>
        <end position="144"/>
    </location>
</feature>
<feature type="region of interest" description="Disordered" evidence="1">
    <location>
        <begin position="1"/>
        <end position="221"/>
    </location>
</feature>
<protein>
    <submittedName>
        <fullName evidence="2">Uncharacterized protein</fullName>
    </submittedName>
</protein>
<keyword evidence="3" id="KW-1185">Reference proteome</keyword>
<feature type="region of interest" description="Disordered" evidence="1">
    <location>
        <begin position="516"/>
        <end position="563"/>
    </location>
</feature>
<dbReference type="AlphaFoldDB" id="A0AAE0DCP8"/>
<feature type="compositionally biased region" description="Low complexity" evidence="1">
    <location>
        <begin position="521"/>
        <end position="536"/>
    </location>
</feature>
<dbReference type="EMBL" id="VYYT01000079">
    <property type="protein sequence ID" value="KAK2771502.1"/>
    <property type="molecule type" value="Genomic_DNA"/>
</dbReference>
<accession>A0AAE0DCP8</accession>
<proteinExistence type="predicted"/>